<protein>
    <submittedName>
        <fullName evidence="2">Antitoxin</fullName>
    </submittedName>
</protein>
<reference evidence="1 4" key="2">
    <citation type="submission" date="2020-01" db="EMBL/GenBank/DDBJ databases">
        <title>Glutamicibacter soli M275.</title>
        <authorList>
            <person name="Meng X."/>
        </authorList>
    </citation>
    <scope>NUCLEOTIDE SEQUENCE [LARGE SCALE GENOMIC DNA]</scope>
    <source>
        <strain evidence="1 4">M275</strain>
    </source>
</reference>
<evidence type="ECO:0000313" key="1">
    <source>
        <dbReference type="EMBL" id="NAZ14675.1"/>
    </source>
</evidence>
<dbReference type="RefSeq" id="WP_047119410.1">
    <property type="nucleotide sequence ID" value="NZ_CM125969.1"/>
</dbReference>
<accession>A0A365YN56</accession>
<dbReference type="Proteomes" id="UP000477543">
    <property type="component" value="Unassembled WGS sequence"/>
</dbReference>
<reference evidence="2 3" key="1">
    <citation type="submission" date="2018-01" db="EMBL/GenBank/DDBJ databases">
        <title>Glutamicibacter soli strain NHPC-3 Whole genome sequence and assembly.</title>
        <authorList>
            <person name="Choudhury P."/>
            <person name="Gupta D."/>
            <person name="Sengupta K."/>
            <person name="Jawed A."/>
            <person name="Sultana N."/>
            <person name="Saha P."/>
        </authorList>
    </citation>
    <scope>NUCLEOTIDE SEQUENCE [LARGE SCALE GENOMIC DNA]</scope>
    <source>
        <strain evidence="2 3">NHPC-3</strain>
    </source>
</reference>
<dbReference type="EMBL" id="WYDN01000001">
    <property type="protein sequence ID" value="NAZ14675.1"/>
    <property type="molecule type" value="Genomic_DNA"/>
</dbReference>
<dbReference type="AlphaFoldDB" id="A0A365YN56"/>
<gene>
    <name evidence="2" type="ORF">C1H84_02195</name>
    <name evidence="1" type="ORF">GT020_01100</name>
</gene>
<organism evidence="2 3">
    <name type="scientific">Glutamicibacter soli</name>
    <dbReference type="NCBI Taxonomy" id="453836"/>
    <lineage>
        <taxon>Bacteria</taxon>
        <taxon>Bacillati</taxon>
        <taxon>Actinomycetota</taxon>
        <taxon>Actinomycetes</taxon>
        <taxon>Micrococcales</taxon>
        <taxon>Micrococcaceae</taxon>
        <taxon>Glutamicibacter</taxon>
    </lineage>
</organism>
<evidence type="ECO:0000313" key="3">
    <source>
        <dbReference type="Proteomes" id="UP000252167"/>
    </source>
</evidence>
<dbReference type="Pfam" id="PF14013">
    <property type="entry name" value="MT0933_antitox"/>
    <property type="match status" value="1"/>
</dbReference>
<dbReference type="Proteomes" id="UP000252167">
    <property type="component" value="Unassembled WGS sequence"/>
</dbReference>
<sequence length="72" mass="7535">MAGFNELKGKVEGLALKAGEFASQNSDKISDGIDKAGDFIDRKTGGKYADKVDGVQDGAKNFLGNLGNKDQA</sequence>
<name>A0A365YN56_9MICC</name>
<dbReference type="InterPro" id="IPR028037">
    <property type="entry name" value="Antitoxin_Rv0909/MT0933"/>
</dbReference>
<evidence type="ECO:0000313" key="2">
    <source>
        <dbReference type="EMBL" id="RBM04122.1"/>
    </source>
</evidence>
<keyword evidence="3" id="KW-1185">Reference proteome</keyword>
<proteinExistence type="predicted"/>
<comment type="caution">
    <text evidence="2">The sequence shown here is derived from an EMBL/GenBank/DDBJ whole genome shotgun (WGS) entry which is preliminary data.</text>
</comment>
<evidence type="ECO:0000313" key="4">
    <source>
        <dbReference type="Proteomes" id="UP000477543"/>
    </source>
</evidence>
<dbReference type="EMBL" id="POAF01000001">
    <property type="protein sequence ID" value="RBM04122.1"/>
    <property type="molecule type" value="Genomic_DNA"/>
</dbReference>